<proteinExistence type="predicted"/>
<sequence length="314" mass="35944">MASLRKCNWAGQVVTPDHFIHNTTIALESAIELDTDVSNEGMSDALKNFAKKTIALLKRFLENIKQTIKALFAKLGVGVTIKDLMDLLGDIRKSREINFSFLELKKLTKLGWNVEVTTTDGKKAEYTAKDLRNGYDAYATATLRMIDFLRHSRNIELMTDKGVAQMMSSAMDDTYMLFGSKPTRFVYHNNEFGIIHDEIAESKTLMPFAYQAHIAEDDINYLIEIMKRYEITGPSSKFIERNIDLSLKCLSDIDDWIGESFLNRDYLRNMKRLISDVFKVTISDVSVSLVRGIHGVYRVYSQAVRRLKYSDKTE</sequence>
<name>A0A8S5MXH2_9CAUD</name>
<reference evidence="1" key="1">
    <citation type="journal article" date="2021" name="Proc. Natl. Acad. Sci. U.S.A.">
        <title>A Catalog of Tens of Thousands of Viruses from Human Metagenomes Reveals Hidden Associations with Chronic Diseases.</title>
        <authorList>
            <person name="Tisza M.J."/>
            <person name="Buck C.B."/>
        </authorList>
    </citation>
    <scope>NUCLEOTIDE SEQUENCE</scope>
    <source>
        <strain evidence="1">Ct3wi9</strain>
    </source>
</reference>
<dbReference type="EMBL" id="BK015006">
    <property type="protein sequence ID" value="DAD86746.1"/>
    <property type="molecule type" value="Genomic_DNA"/>
</dbReference>
<organism evidence="1">
    <name type="scientific">Myoviridae sp. ct3wi9</name>
    <dbReference type="NCBI Taxonomy" id="2826610"/>
    <lineage>
        <taxon>Viruses</taxon>
        <taxon>Duplodnaviria</taxon>
        <taxon>Heunggongvirae</taxon>
        <taxon>Uroviricota</taxon>
        <taxon>Caudoviricetes</taxon>
    </lineage>
</organism>
<accession>A0A8S5MXH2</accession>
<evidence type="ECO:0000313" key="1">
    <source>
        <dbReference type="EMBL" id="DAD86746.1"/>
    </source>
</evidence>
<protein>
    <submittedName>
        <fullName evidence="1">Uncharacterized protein</fullName>
    </submittedName>
</protein>